<comment type="caution">
    <text evidence="4">Lacks conserved residue(s) required for the propagation of feature annotation.</text>
</comment>
<feature type="binding site" evidence="4">
    <location>
        <position position="191"/>
    </location>
    <ligand>
        <name>substrate</name>
    </ligand>
</feature>
<feature type="binding site" evidence="4">
    <location>
        <position position="182"/>
    </location>
    <ligand>
        <name>NADP(+)</name>
        <dbReference type="ChEBI" id="CHEBI:58349"/>
    </ligand>
</feature>
<dbReference type="EMBL" id="JAGIYZ010000001">
    <property type="protein sequence ID" value="MBP0462684.1"/>
    <property type="molecule type" value="Genomic_DNA"/>
</dbReference>
<dbReference type="HAMAP" id="MF_01601">
    <property type="entry name" value="Heptose_epimerase"/>
    <property type="match status" value="1"/>
</dbReference>
<dbReference type="Gene3D" id="3.40.50.720">
    <property type="entry name" value="NAD(P)-binding Rossmann-like Domain"/>
    <property type="match status" value="1"/>
</dbReference>
<dbReference type="InterPro" id="IPR011912">
    <property type="entry name" value="Heptose_epim"/>
</dbReference>
<dbReference type="RefSeq" id="WP_209350041.1">
    <property type="nucleotide sequence ID" value="NZ_JAGIYZ010000001.1"/>
</dbReference>
<evidence type="ECO:0000313" key="6">
    <source>
        <dbReference type="EMBL" id="MBP0462684.1"/>
    </source>
</evidence>
<comment type="domain">
    <text evidence="4">Contains a large N-terminal NADP-binding domain, and a smaller C-terminal substrate-binding domain.</text>
</comment>
<dbReference type="Proteomes" id="UP000680815">
    <property type="component" value="Unassembled WGS sequence"/>
</dbReference>
<dbReference type="Gene3D" id="3.90.25.10">
    <property type="entry name" value="UDP-galactose 4-epimerase, domain 1"/>
    <property type="match status" value="1"/>
</dbReference>
<dbReference type="NCBIfam" id="TIGR02197">
    <property type="entry name" value="heptose_epim"/>
    <property type="match status" value="1"/>
</dbReference>
<dbReference type="InterPro" id="IPR036291">
    <property type="entry name" value="NAD(P)-bd_dom_sf"/>
</dbReference>
<evidence type="ECO:0000256" key="1">
    <source>
        <dbReference type="ARBA" id="ARBA00022857"/>
    </source>
</evidence>
<reference evidence="6 7" key="1">
    <citation type="submission" date="2021-03" db="EMBL/GenBank/DDBJ databases">
        <authorList>
            <person name="So Y."/>
        </authorList>
    </citation>
    <scope>NUCLEOTIDE SEQUENCE [LARGE SCALE GENOMIC DNA]</scope>
    <source>
        <strain evidence="6 7">PWR1</strain>
    </source>
</reference>
<gene>
    <name evidence="6" type="primary">rfaD</name>
    <name evidence="4" type="synonym">hldD</name>
    <name evidence="6" type="ORF">J5Y09_02060</name>
</gene>
<feature type="binding site" evidence="4">
    <location>
        <position position="184"/>
    </location>
    <ligand>
        <name>substrate</name>
    </ligand>
</feature>
<dbReference type="CDD" id="cd05248">
    <property type="entry name" value="ADP_GME_SDR_e"/>
    <property type="match status" value="1"/>
</dbReference>
<name>A0ABS4AMU7_9PROT</name>
<comment type="caution">
    <text evidence="6">The sequence shown here is derived from an EMBL/GenBank/DDBJ whole genome shotgun (WGS) entry which is preliminary data.</text>
</comment>
<evidence type="ECO:0000313" key="7">
    <source>
        <dbReference type="Proteomes" id="UP000680815"/>
    </source>
</evidence>
<evidence type="ECO:0000256" key="2">
    <source>
        <dbReference type="ARBA" id="ARBA00023235"/>
    </source>
</evidence>
<feature type="binding site" evidence="4">
    <location>
        <position position="145"/>
    </location>
    <ligand>
        <name>NADP(+)</name>
        <dbReference type="ChEBI" id="CHEBI:58349"/>
    </ligand>
</feature>
<dbReference type="EC" id="5.1.3.20" evidence="4"/>
<comment type="catalytic activity">
    <reaction evidence="4">
        <text>ADP-D-glycero-beta-D-manno-heptose = ADP-L-glycero-beta-D-manno-heptose</text>
        <dbReference type="Rhea" id="RHEA:17577"/>
        <dbReference type="ChEBI" id="CHEBI:59967"/>
        <dbReference type="ChEBI" id="CHEBI:61506"/>
        <dbReference type="EC" id="5.1.3.20"/>
    </reaction>
</comment>
<feature type="active site" description="Proton acceptor" evidence="4">
    <location>
        <position position="182"/>
    </location>
</feature>
<feature type="active site" description="Proton acceptor" evidence="4">
    <location>
        <position position="141"/>
    </location>
</feature>
<proteinExistence type="inferred from homology"/>
<dbReference type="Pfam" id="PF01370">
    <property type="entry name" value="Epimerase"/>
    <property type="match status" value="1"/>
</dbReference>
<feature type="binding site" evidence="4">
    <location>
        <position position="173"/>
    </location>
    <ligand>
        <name>substrate</name>
    </ligand>
</feature>
<keyword evidence="7" id="KW-1185">Reference proteome</keyword>
<dbReference type="PANTHER" id="PTHR43103">
    <property type="entry name" value="NUCLEOSIDE-DIPHOSPHATE-SUGAR EPIMERASE"/>
    <property type="match status" value="1"/>
</dbReference>
<keyword evidence="2 4" id="KW-0413">Isomerase</keyword>
<feature type="binding site" evidence="4">
    <location>
        <position position="219"/>
    </location>
    <ligand>
        <name>substrate</name>
    </ligand>
</feature>
<feature type="binding site" evidence="4">
    <location>
        <position position="284"/>
    </location>
    <ligand>
        <name>substrate</name>
    </ligand>
</feature>
<dbReference type="GO" id="GO:0008712">
    <property type="term" value="F:ADP-glyceromanno-heptose 6-epimerase activity"/>
    <property type="evidence" value="ECO:0007669"/>
    <property type="project" value="UniProtKB-EC"/>
</dbReference>
<evidence type="ECO:0000256" key="4">
    <source>
        <dbReference type="HAMAP-Rule" id="MF_01601"/>
    </source>
</evidence>
<evidence type="ECO:0000259" key="5">
    <source>
        <dbReference type="Pfam" id="PF01370"/>
    </source>
</evidence>
<keyword evidence="3 4" id="KW-0119">Carbohydrate metabolism</keyword>
<evidence type="ECO:0000256" key="3">
    <source>
        <dbReference type="ARBA" id="ARBA00023277"/>
    </source>
</evidence>
<comment type="similarity">
    <text evidence="4">Belongs to the NAD(P)-dependent epimerase/dehydratase family. HldD subfamily.</text>
</comment>
<feature type="binding site" evidence="4">
    <location>
        <begin position="30"/>
        <end position="31"/>
    </location>
    <ligand>
        <name>NADP(+)</name>
        <dbReference type="ChEBI" id="CHEBI:58349"/>
    </ligand>
</feature>
<dbReference type="PANTHER" id="PTHR43103:SF3">
    <property type="entry name" value="ADP-L-GLYCERO-D-MANNO-HEPTOSE-6-EPIMERASE"/>
    <property type="match status" value="1"/>
</dbReference>
<comment type="pathway">
    <text evidence="4">Nucleotide-sugar biosynthesis; ADP-L-glycero-beta-D-manno-heptose biosynthesis; ADP-L-glycero-beta-D-manno-heptose from D-glycero-beta-D-manno-heptose 7-phosphate: step 4/4.</text>
</comment>
<feature type="binding site" evidence="4">
    <location>
        <position position="174"/>
    </location>
    <ligand>
        <name>NADP(+)</name>
        <dbReference type="ChEBI" id="CHEBI:58349"/>
    </ligand>
</feature>
<feature type="binding site" evidence="4">
    <location>
        <begin position="205"/>
        <end position="208"/>
    </location>
    <ligand>
        <name>substrate</name>
    </ligand>
</feature>
<feature type="binding site" evidence="4">
    <location>
        <begin position="71"/>
        <end position="75"/>
    </location>
    <ligand>
        <name>NADP(+)</name>
        <dbReference type="ChEBI" id="CHEBI:58349"/>
    </ligand>
</feature>
<dbReference type="SUPFAM" id="SSF51735">
    <property type="entry name" value="NAD(P)-binding Rossmann-fold domains"/>
    <property type="match status" value="1"/>
</dbReference>
<feature type="binding site" evidence="4">
    <location>
        <begin position="10"/>
        <end position="11"/>
    </location>
    <ligand>
        <name>NADP(+)</name>
        <dbReference type="ChEBI" id="CHEBI:58349"/>
    </ligand>
</feature>
<protein>
    <recommendedName>
        <fullName evidence="4">ADP-L-glycero-D-manno-heptose-6-epimerase</fullName>
        <ecNumber evidence="4">5.1.3.20</ecNumber>
    </recommendedName>
    <alternativeName>
        <fullName evidence="4">ADP-L-glycero-beta-D-manno-heptose-6-epimerase</fullName>
        <shortName evidence="4">ADP-glyceromanno-heptose 6-epimerase</shortName>
        <shortName evidence="4">ADP-hep 6-epimerase</shortName>
        <shortName evidence="4">AGME</shortName>
    </alternativeName>
</protein>
<organism evidence="6 7">
    <name type="scientific">Roseomonas nitratireducens</name>
    <dbReference type="NCBI Taxonomy" id="2820810"/>
    <lineage>
        <taxon>Bacteria</taxon>
        <taxon>Pseudomonadati</taxon>
        <taxon>Pseudomonadota</taxon>
        <taxon>Alphaproteobacteria</taxon>
        <taxon>Acetobacterales</taxon>
        <taxon>Roseomonadaceae</taxon>
        <taxon>Roseomonas</taxon>
    </lineage>
</organism>
<dbReference type="InterPro" id="IPR001509">
    <property type="entry name" value="Epimerase_deHydtase"/>
</dbReference>
<comment type="cofactor">
    <cofactor evidence="4">
        <name>NADP(+)</name>
        <dbReference type="ChEBI" id="CHEBI:58349"/>
    </cofactor>
    <text evidence="4">Binds 1 NADP(+) per subunit.</text>
</comment>
<accession>A0ABS4AMU7</accession>
<sequence>MHIVTGGAGFIGSNLVAALCARGEEVVVVDRLRQGQKWRNLAKHPVAAIVPPEELRAFLGRHPPVRALFHMGAISATTETDGDLVAATNIALPQYLWDWCAEARVPFIYASSAATYGDGSQGFEDDLSPAGLARLRPLNLYGWSKLAFDRRVAQLLALGRPRPPSWAGLRFFNVYGPNEHHKGRMASVVLHKFNQIMRGEEATLFASDREGIADGEQKRDFVHVEDCVAAMLWLEANPAASGLYNIGSGRARSFLDLTRAIYAALGRNAEIRFVPMPDDLKGKYQYFTEARMDRLRGAGFAKPPVALEDGVARYVRDVLLRAEDPFA</sequence>
<comment type="subunit">
    <text evidence="4">Homopentamer.</text>
</comment>
<feature type="binding site" evidence="4">
    <location>
        <position position="37"/>
    </location>
    <ligand>
        <name>NADP(+)</name>
        <dbReference type="ChEBI" id="CHEBI:58349"/>
    </ligand>
</feature>
<keyword evidence="1 4" id="KW-0521">NADP</keyword>
<comment type="function">
    <text evidence="4">Catalyzes the interconversion between ADP-D-glycero-beta-D-manno-heptose and ADP-L-glycero-beta-D-manno-heptose via an epimerization at carbon 6 of the heptose.</text>
</comment>
<feature type="domain" description="NAD-dependent epimerase/dehydratase" evidence="5">
    <location>
        <begin position="3"/>
        <end position="247"/>
    </location>
</feature>